<reference evidence="1" key="1">
    <citation type="submission" date="2023-03" db="EMBL/GenBank/DDBJ databases">
        <title>Chromosome-level genomes of two armyworms, Mythimna separata and Mythimna loreyi, provide insights into the biosynthesis and reception of sex pheromones.</title>
        <authorList>
            <person name="Zhao H."/>
        </authorList>
    </citation>
    <scope>NUCLEOTIDE SEQUENCE</scope>
    <source>
        <strain evidence="1">BeijingLab</strain>
    </source>
</reference>
<evidence type="ECO:0000313" key="2">
    <source>
        <dbReference type="Proteomes" id="UP001231649"/>
    </source>
</evidence>
<proteinExistence type="predicted"/>
<accession>A0ACC2QKS3</accession>
<sequence>MGSCKYYTEVTLGWMLNNKIIVLLSLLSFCLFVSTLALSGQKNKLYWELYECNNKTVPTPTPTPAPATEATTPAAEASTKKEGETHNEIVNQLNSEDSSGRLFKFLSGTA</sequence>
<protein>
    <submittedName>
        <fullName evidence="1">Uncharacterized protein</fullName>
    </submittedName>
</protein>
<name>A0ACC2QKS3_9NEOP</name>
<organism evidence="1 2">
    <name type="scientific">Mythimna loreyi</name>
    <dbReference type="NCBI Taxonomy" id="667449"/>
    <lineage>
        <taxon>Eukaryota</taxon>
        <taxon>Metazoa</taxon>
        <taxon>Ecdysozoa</taxon>
        <taxon>Arthropoda</taxon>
        <taxon>Hexapoda</taxon>
        <taxon>Insecta</taxon>
        <taxon>Pterygota</taxon>
        <taxon>Neoptera</taxon>
        <taxon>Endopterygota</taxon>
        <taxon>Lepidoptera</taxon>
        <taxon>Glossata</taxon>
        <taxon>Ditrysia</taxon>
        <taxon>Noctuoidea</taxon>
        <taxon>Noctuidae</taxon>
        <taxon>Noctuinae</taxon>
        <taxon>Hadenini</taxon>
        <taxon>Mythimna</taxon>
    </lineage>
</organism>
<gene>
    <name evidence="1" type="ORF">PYW08_002557</name>
</gene>
<evidence type="ECO:0000313" key="1">
    <source>
        <dbReference type="EMBL" id="KAJ8718320.1"/>
    </source>
</evidence>
<comment type="caution">
    <text evidence="1">The sequence shown here is derived from an EMBL/GenBank/DDBJ whole genome shotgun (WGS) entry which is preliminary data.</text>
</comment>
<dbReference type="Proteomes" id="UP001231649">
    <property type="component" value="Chromosome 13"/>
</dbReference>
<dbReference type="EMBL" id="CM056789">
    <property type="protein sequence ID" value="KAJ8718320.1"/>
    <property type="molecule type" value="Genomic_DNA"/>
</dbReference>
<keyword evidence="2" id="KW-1185">Reference proteome</keyword>